<dbReference type="OrthoDB" id="9811201at2"/>
<dbReference type="HOGENOM" id="CLU_071023_1_1_9"/>
<reference evidence="1 2" key="1">
    <citation type="submission" date="2011-11" db="EMBL/GenBank/DDBJ databases">
        <title>The Genome Sequence of Dialister succinatiphilus YIT 11850.</title>
        <authorList>
            <consortium name="The Broad Institute Genome Sequencing Platform"/>
            <person name="Earl A."/>
            <person name="Ward D."/>
            <person name="Feldgarden M."/>
            <person name="Gevers D."/>
            <person name="Morotomi M."/>
            <person name="Young S.K."/>
            <person name="Zeng Q."/>
            <person name="Gargeya S."/>
            <person name="Fitzgerald M."/>
            <person name="Haas B."/>
            <person name="Abouelleil A."/>
            <person name="Alvarado L."/>
            <person name="Arachchi H.M."/>
            <person name="Berlin A."/>
            <person name="Brown A."/>
            <person name="Chapman S.B."/>
            <person name="Dunbar C."/>
            <person name="Gearin G."/>
            <person name="Goldberg J."/>
            <person name="Griggs A."/>
            <person name="Gujja S."/>
            <person name="Heiman D."/>
            <person name="Howarth C."/>
            <person name="Lui A."/>
            <person name="MacDonald P.J.P."/>
            <person name="Montmayeur A."/>
            <person name="Murphy C."/>
            <person name="Neiman D."/>
            <person name="Pearson M."/>
            <person name="Priest M."/>
            <person name="Roberts A."/>
            <person name="Saif S."/>
            <person name="Shea T."/>
            <person name="Sisk P."/>
            <person name="Stolte C."/>
            <person name="Sykes S."/>
            <person name="Wortman J."/>
            <person name="Nusbaum C."/>
            <person name="Birren B."/>
        </authorList>
    </citation>
    <scope>NUCLEOTIDE SEQUENCE [LARGE SCALE GENOMIC DNA]</scope>
    <source>
        <strain evidence="1 2">YIT 11850</strain>
    </source>
</reference>
<dbReference type="EMBL" id="ADLT01000052">
    <property type="protein sequence ID" value="EHO62523.1"/>
    <property type="molecule type" value="Genomic_DNA"/>
</dbReference>
<evidence type="ECO:0000313" key="2">
    <source>
        <dbReference type="Proteomes" id="UP000003277"/>
    </source>
</evidence>
<dbReference type="PATRIC" id="fig|742743.3.peg.1681"/>
<protein>
    <recommendedName>
        <fullName evidence="3">PD-(D/E)XK nuclease family transposase</fullName>
    </recommendedName>
</protein>
<gene>
    <name evidence="1" type="ORF">HMPREF9453_01648</name>
</gene>
<dbReference type="Proteomes" id="UP000003277">
    <property type="component" value="Unassembled WGS sequence"/>
</dbReference>
<accession>H1D210</accession>
<evidence type="ECO:0008006" key="3">
    <source>
        <dbReference type="Google" id="ProtNLM"/>
    </source>
</evidence>
<sequence length="275" mass="31780">MNEQTLSDLQKRRHTRALQIIKRWRLMDDDFMKRCLKNNIPAVECILRIIMEQPDLHVLSVTIEDTIPSLLGHGIRMDVHAVDSAGTEYDIEVQRSDKGAGARRARFNSSLLDLNSLKKGNTYDQLPESYVIFITENDIFKAGLARYHINRIIEELSRPFNDGEHIIYVNGDYRGSDDIGKLMNDFRSSKVDDMILEPLKETVNRYKNNPREVAAMCADLEKWSMDERSEGRAEGAELLARLLKLLQAEGRADDVRLALEDKEAREKLYKEYHLE</sequence>
<keyword evidence="2" id="KW-1185">Reference proteome</keyword>
<name>H1D210_9FIRM</name>
<evidence type="ECO:0000313" key="1">
    <source>
        <dbReference type="EMBL" id="EHO62523.1"/>
    </source>
</evidence>
<organism evidence="1 2">
    <name type="scientific">Dialister succinatiphilus YIT 11850</name>
    <dbReference type="NCBI Taxonomy" id="742743"/>
    <lineage>
        <taxon>Bacteria</taxon>
        <taxon>Bacillati</taxon>
        <taxon>Bacillota</taxon>
        <taxon>Negativicutes</taxon>
        <taxon>Veillonellales</taxon>
        <taxon>Veillonellaceae</taxon>
        <taxon>Dialister</taxon>
    </lineage>
</organism>
<comment type="caution">
    <text evidence="1">The sequence shown here is derived from an EMBL/GenBank/DDBJ whole genome shotgun (WGS) entry which is preliminary data.</text>
</comment>
<dbReference type="eggNOG" id="COG4942">
    <property type="taxonomic scope" value="Bacteria"/>
</dbReference>
<dbReference type="AlphaFoldDB" id="H1D210"/>
<dbReference type="RefSeq" id="WP_008860142.1">
    <property type="nucleotide sequence ID" value="NZ_JH591188.1"/>
</dbReference>
<dbReference type="STRING" id="742743.HMPREF9453_01648"/>
<proteinExistence type="predicted"/>
<dbReference type="Pfam" id="PF12784">
    <property type="entry name" value="PDDEXK_2"/>
    <property type="match status" value="1"/>
</dbReference>